<name>A0A3M7FIR1_HORWE</name>
<accession>A0A3M7FIR1</accession>
<evidence type="ECO:0000256" key="4">
    <source>
        <dbReference type="SAM" id="MobiDB-lite"/>
    </source>
</evidence>
<feature type="region of interest" description="Disordered" evidence="4">
    <location>
        <begin position="386"/>
        <end position="405"/>
    </location>
</feature>
<reference evidence="7 8" key="1">
    <citation type="journal article" date="2018" name="BMC Genomics">
        <title>Genomic evidence for intraspecific hybridization in a clonal and extremely halotolerant yeast.</title>
        <authorList>
            <person name="Gostincar C."/>
            <person name="Stajich J.E."/>
            <person name="Zupancic J."/>
            <person name="Zalar P."/>
            <person name="Gunde-Cimerman N."/>
        </authorList>
    </citation>
    <scope>NUCLEOTIDE SEQUENCE [LARGE SCALE GENOMIC DNA]</scope>
    <source>
        <strain evidence="7 8">EXF-10513</strain>
    </source>
</reference>
<evidence type="ECO:0000256" key="3">
    <source>
        <dbReference type="ARBA" id="ARBA00023315"/>
    </source>
</evidence>
<comment type="similarity">
    <text evidence="1">Belongs to the thiolase-like superfamily. Thiolase family.</text>
</comment>
<dbReference type="Pfam" id="PF18313">
    <property type="entry name" value="TLP1_add_C"/>
    <property type="match status" value="1"/>
</dbReference>
<keyword evidence="3" id="KW-0012">Acyltransferase</keyword>
<dbReference type="InterPro" id="IPR040771">
    <property type="entry name" value="TLP1_add_C"/>
</dbReference>
<dbReference type="InterPro" id="IPR055140">
    <property type="entry name" value="Thiolase_C_2"/>
</dbReference>
<dbReference type="Gene3D" id="2.40.50.840">
    <property type="match status" value="1"/>
</dbReference>
<dbReference type="Gene3D" id="3.40.47.10">
    <property type="match status" value="1"/>
</dbReference>
<feature type="domain" description="Thiolase C-terminal" evidence="6">
    <location>
        <begin position="290"/>
        <end position="427"/>
    </location>
</feature>
<dbReference type="InterPro" id="IPR016039">
    <property type="entry name" value="Thiolase-like"/>
</dbReference>
<dbReference type="Pfam" id="PF22691">
    <property type="entry name" value="Thiolase_C_1"/>
    <property type="match status" value="1"/>
</dbReference>
<organism evidence="7 8">
    <name type="scientific">Hortaea werneckii</name>
    <name type="common">Black yeast</name>
    <name type="synonym">Cladosporium werneckii</name>
    <dbReference type="NCBI Taxonomy" id="91943"/>
    <lineage>
        <taxon>Eukaryota</taxon>
        <taxon>Fungi</taxon>
        <taxon>Dikarya</taxon>
        <taxon>Ascomycota</taxon>
        <taxon>Pezizomycotina</taxon>
        <taxon>Dothideomycetes</taxon>
        <taxon>Dothideomycetidae</taxon>
        <taxon>Mycosphaerellales</taxon>
        <taxon>Teratosphaeriaceae</taxon>
        <taxon>Hortaea</taxon>
    </lineage>
</organism>
<dbReference type="VEuPathDB" id="FungiDB:BTJ68_09101"/>
<sequence length="553" mass="59953">MSVPPETPVIIGVGDVVNRSKKIEDAIEPLGLIVEAIHKALTDTSLSPTASARLKKSIDSLDVVRSWTWPYPDLPGSIAKRLGIDPRRRHYSEHGGNQPALLLDEAARRVSKGENQVAVVTGGEALASLVACANAKRLPPPGWTKPAEDVNKVFSPTTRELQPNLGSKHHIGNPIHIYPLYENGFRAYRNQSLRDNHAESAAMYAEFAKIAAGNAYAWNYGTTPESAETIGRVSAGRNRMICFPYPLLMNAFNNVNLAAACIVTSAGFARDLGVAEENWVYPLGGAGTRDSYDFWQRPTFWWSPAISRSLDAGLQVSGIKKEEVDLYDLYSCFPIVPKLAAQHLNLPFTSTDDSSSQPLTLLGGLTSFGGAGNNYSLHAITEMTRQLRSSSSSDSGAEQGKGKGKRRMGLVLANGGWVTYQHVVCLSNSPRRAQGGGGEGEVYPLEAPLPAVVDDVQVPRVQEEVEAGEATVETYTLEYTRANHPHRGHIVGRLKANGNRFIANDADARTLAELVSWEREPIGRSGYVRRSDDGRNVFSFFGDGGGTRGSGKL</sequence>
<evidence type="ECO:0000313" key="8">
    <source>
        <dbReference type="Proteomes" id="UP000269539"/>
    </source>
</evidence>
<evidence type="ECO:0000259" key="6">
    <source>
        <dbReference type="Pfam" id="PF22691"/>
    </source>
</evidence>
<dbReference type="SUPFAM" id="SSF53901">
    <property type="entry name" value="Thiolase-like"/>
    <property type="match status" value="2"/>
</dbReference>
<evidence type="ECO:0000313" key="7">
    <source>
        <dbReference type="EMBL" id="RMY88780.1"/>
    </source>
</evidence>
<dbReference type="Proteomes" id="UP000269539">
    <property type="component" value="Unassembled WGS sequence"/>
</dbReference>
<protein>
    <submittedName>
        <fullName evidence="7">Uncharacterized protein</fullName>
    </submittedName>
</protein>
<evidence type="ECO:0000259" key="5">
    <source>
        <dbReference type="Pfam" id="PF18313"/>
    </source>
</evidence>
<dbReference type="PANTHER" id="PTHR18919">
    <property type="entry name" value="ACETYL-COA C-ACYLTRANSFERASE"/>
    <property type="match status" value="1"/>
</dbReference>
<comment type="caution">
    <text evidence="7">The sequence shown here is derived from an EMBL/GenBank/DDBJ whole genome shotgun (WGS) entry which is preliminary data.</text>
</comment>
<keyword evidence="2" id="KW-0808">Transferase</keyword>
<dbReference type="AlphaFoldDB" id="A0A3M7FIR1"/>
<proteinExistence type="inferred from homology"/>
<dbReference type="EMBL" id="QWIO01000665">
    <property type="protein sequence ID" value="RMY88780.1"/>
    <property type="molecule type" value="Genomic_DNA"/>
</dbReference>
<dbReference type="GO" id="GO:0016746">
    <property type="term" value="F:acyltransferase activity"/>
    <property type="evidence" value="ECO:0007669"/>
    <property type="project" value="UniProtKB-KW"/>
</dbReference>
<evidence type="ECO:0000256" key="1">
    <source>
        <dbReference type="ARBA" id="ARBA00010982"/>
    </source>
</evidence>
<dbReference type="PANTHER" id="PTHR18919:SF139">
    <property type="entry name" value="THIOLASE-LIKE PROTEIN TYPE 1 ADDITIONAL C-TERMINAL DOMAIN-CONTAINING PROTEIN"/>
    <property type="match status" value="1"/>
</dbReference>
<evidence type="ECO:0000256" key="2">
    <source>
        <dbReference type="ARBA" id="ARBA00022679"/>
    </source>
</evidence>
<gene>
    <name evidence="7" type="ORF">D0864_06577</name>
</gene>
<feature type="domain" description="Thiolase-like protein type 1 additional C-terminal" evidence="5">
    <location>
        <begin position="448"/>
        <end position="530"/>
    </location>
</feature>